<protein>
    <submittedName>
        <fullName evidence="1">Uncharacterized protein</fullName>
    </submittedName>
</protein>
<evidence type="ECO:0000313" key="1">
    <source>
        <dbReference type="EMBL" id="OTY71112.1"/>
    </source>
</evidence>
<dbReference type="RefSeq" id="WP_001008520.1">
    <property type="nucleotide sequence ID" value="NZ_NFDQ01000075.1"/>
</dbReference>
<accession>A0A243CS61</accession>
<reference evidence="1 2" key="1">
    <citation type="submission" date="2016-10" db="EMBL/GenBank/DDBJ databases">
        <title>Comparative genomics of Bacillus thuringiensis reveals a path to pathogens against multiple invertebrate hosts.</title>
        <authorList>
            <person name="Zheng J."/>
            <person name="Gao Q."/>
            <person name="Liu H."/>
            <person name="Peng D."/>
            <person name="Ruan L."/>
            <person name="Sun M."/>
        </authorList>
    </citation>
    <scope>NUCLEOTIDE SEQUENCE [LARGE SCALE GENOMIC DNA]</scope>
    <source>
        <strain evidence="1">BGSC 4CE1</strain>
    </source>
</reference>
<organism evidence="1 2">
    <name type="scientific">Bacillus thuringiensis serovar vazensis</name>
    <dbReference type="NCBI Taxonomy" id="180867"/>
    <lineage>
        <taxon>Bacteria</taxon>
        <taxon>Bacillati</taxon>
        <taxon>Bacillota</taxon>
        <taxon>Bacilli</taxon>
        <taxon>Bacillales</taxon>
        <taxon>Bacillaceae</taxon>
        <taxon>Bacillus</taxon>
        <taxon>Bacillus cereus group</taxon>
    </lineage>
</organism>
<proteinExistence type="predicted"/>
<comment type="caution">
    <text evidence="1">The sequence shown here is derived from an EMBL/GenBank/DDBJ whole genome shotgun (WGS) entry which is preliminary data.</text>
</comment>
<dbReference type="EMBL" id="NFDQ01000075">
    <property type="protein sequence ID" value="OTY71112.1"/>
    <property type="molecule type" value="Genomic_DNA"/>
</dbReference>
<gene>
    <name evidence="1" type="ORF">BK749_18475</name>
</gene>
<dbReference type="Proteomes" id="UP000194911">
    <property type="component" value="Unassembled WGS sequence"/>
</dbReference>
<dbReference type="AlphaFoldDB" id="A0A243CS61"/>
<sequence>MNFEFKKVQCIEDSNIYRVNDFTDIYETDLHNNDDFNIDNLNLLFQQRIRQFIIHVSKSEILHFKKEVDSKNIFYKMLDFGRDNVFFVFESIQKKEVLYIIKLFYSVSIENTLAIICLGEKVDIKLKKLNQNKIIEYVMGNCFVPKITLVPSSACAFIQYDGALLTIASNNLEI</sequence>
<evidence type="ECO:0000313" key="2">
    <source>
        <dbReference type="Proteomes" id="UP000194911"/>
    </source>
</evidence>
<name>A0A243CS61_BACTU</name>